<accession>A0AAV5W5X3</accession>
<comment type="similarity">
    <text evidence="1">Belongs to the heat shock protein 70 family.</text>
</comment>
<evidence type="ECO:0000256" key="3">
    <source>
        <dbReference type="ARBA" id="ARBA00022840"/>
    </source>
</evidence>
<dbReference type="GO" id="GO:0006950">
    <property type="term" value="P:response to stress"/>
    <property type="evidence" value="ECO:0007669"/>
    <property type="project" value="UniProtKB-ARBA"/>
</dbReference>
<keyword evidence="3" id="KW-0067">ATP-binding</keyword>
<evidence type="ECO:0000256" key="2">
    <source>
        <dbReference type="ARBA" id="ARBA00022741"/>
    </source>
</evidence>
<dbReference type="PANTHER" id="PTHR19375">
    <property type="entry name" value="HEAT SHOCK PROTEIN 70KDA"/>
    <property type="match status" value="1"/>
</dbReference>
<dbReference type="InterPro" id="IPR043129">
    <property type="entry name" value="ATPase_NBD"/>
</dbReference>
<evidence type="ECO:0000256" key="4">
    <source>
        <dbReference type="SAM" id="MobiDB-lite"/>
    </source>
</evidence>
<organism evidence="5 6">
    <name type="scientific">Pristionchus fissidentatus</name>
    <dbReference type="NCBI Taxonomy" id="1538716"/>
    <lineage>
        <taxon>Eukaryota</taxon>
        <taxon>Metazoa</taxon>
        <taxon>Ecdysozoa</taxon>
        <taxon>Nematoda</taxon>
        <taxon>Chromadorea</taxon>
        <taxon>Rhabditida</taxon>
        <taxon>Rhabditina</taxon>
        <taxon>Diplogasteromorpha</taxon>
        <taxon>Diplogasteroidea</taxon>
        <taxon>Neodiplogasteridae</taxon>
        <taxon>Pristionchus</taxon>
    </lineage>
</organism>
<keyword evidence="6" id="KW-1185">Reference proteome</keyword>
<dbReference type="SUPFAM" id="SSF100920">
    <property type="entry name" value="Heat shock protein 70kD (HSP70), peptide-binding domain"/>
    <property type="match status" value="1"/>
</dbReference>
<dbReference type="InterPro" id="IPR018181">
    <property type="entry name" value="Heat_shock_70_CS"/>
</dbReference>
<dbReference type="Pfam" id="PF00012">
    <property type="entry name" value="HSP70"/>
    <property type="match status" value="1"/>
</dbReference>
<protein>
    <recommendedName>
        <fullName evidence="7">Heat shock protein 70</fullName>
    </recommendedName>
</protein>
<dbReference type="SUPFAM" id="SSF53067">
    <property type="entry name" value="Actin-like ATPase domain"/>
    <property type="match status" value="1"/>
</dbReference>
<proteinExistence type="inferred from homology"/>
<feature type="region of interest" description="Disordered" evidence="4">
    <location>
        <begin position="225"/>
        <end position="250"/>
    </location>
</feature>
<dbReference type="Gene3D" id="3.90.640.10">
    <property type="entry name" value="Actin, Chain A, domain 4"/>
    <property type="match status" value="1"/>
</dbReference>
<feature type="non-terminal residue" evidence="5">
    <location>
        <position position="1"/>
    </location>
</feature>
<name>A0AAV5W5X3_9BILA</name>
<dbReference type="InterPro" id="IPR029047">
    <property type="entry name" value="HSP70_peptide-bd_sf"/>
</dbReference>
<dbReference type="EMBL" id="BTSY01000005">
    <property type="protein sequence ID" value="GMT27364.1"/>
    <property type="molecule type" value="Genomic_DNA"/>
</dbReference>
<feature type="non-terminal residue" evidence="5">
    <location>
        <position position="250"/>
    </location>
</feature>
<evidence type="ECO:0008006" key="7">
    <source>
        <dbReference type="Google" id="ProtNLM"/>
    </source>
</evidence>
<gene>
    <name evidence="5" type="ORF">PFISCL1PPCAC_18661</name>
</gene>
<dbReference type="AlphaFoldDB" id="A0AAV5W5X3"/>
<keyword evidence="2" id="KW-0547">Nucleotide-binding</keyword>
<evidence type="ECO:0000256" key="1">
    <source>
        <dbReference type="ARBA" id="ARBA00007381"/>
    </source>
</evidence>
<evidence type="ECO:0000313" key="6">
    <source>
        <dbReference type="Proteomes" id="UP001432322"/>
    </source>
</evidence>
<dbReference type="GO" id="GO:0005524">
    <property type="term" value="F:ATP binding"/>
    <property type="evidence" value="ECO:0007669"/>
    <property type="project" value="UniProtKB-KW"/>
</dbReference>
<feature type="compositionally biased region" description="Basic and acidic residues" evidence="4">
    <location>
        <begin position="231"/>
        <end position="250"/>
    </location>
</feature>
<sequence length="250" mass="27789">YSYTIKRETFEELCQDLFEKTIDCVKEAIRESKCPKEKIDDVVLVGGSSRIPRVNELLRELFGSTKLKFDIPPDHAVGHGAAILAASLTQNRDSDIAKFVGGTVRLADVTPFSLGMNIAFDRMLVFIPRNTSYPKSETKTLSNAGHMQTELENNILEGEKAMASKNNILGAMTITIQPKPIGCNNMTMTFTVDNNGILNVHVKDEDTGKEVETTVKASTLTVSERNQMVQDSKERAAEEEIELEKFKART</sequence>
<dbReference type="Gene3D" id="2.60.34.10">
    <property type="entry name" value="Substrate Binding Domain Of DNAk, Chain A, domain 1"/>
    <property type="match status" value="1"/>
</dbReference>
<reference evidence="5" key="1">
    <citation type="submission" date="2023-10" db="EMBL/GenBank/DDBJ databases">
        <title>Genome assembly of Pristionchus species.</title>
        <authorList>
            <person name="Yoshida K."/>
            <person name="Sommer R.J."/>
        </authorList>
    </citation>
    <scope>NUCLEOTIDE SEQUENCE</scope>
    <source>
        <strain evidence="5">RS5133</strain>
    </source>
</reference>
<comment type="caution">
    <text evidence="5">The sequence shown here is derived from an EMBL/GenBank/DDBJ whole genome shotgun (WGS) entry which is preliminary data.</text>
</comment>
<dbReference type="Gene3D" id="3.30.420.40">
    <property type="match status" value="2"/>
</dbReference>
<dbReference type="PROSITE" id="PS01036">
    <property type="entry name" value="HSP70_3"/>
    <property type="match status" value="1"/>
</dbReference>
<dbReference type="GO" id="GO:0140662">
    <property type="term" value="F:ATP-dependent protein folding chaperone"/>
    <property type="evidence" value="ECO:0007669"/>
    <property type="project" value="InterPro"/>
</dbReference>
<dbReference type="Proteomes" id="UP001432322">
    <property type="component" value="Unassembled WGS sequence"/>
</dbReference>
<dbReference type="InterPro" id="IPR013126">
    <property type="entry name" value="Hsp_70_fam"/>
</dbReference>
<dbReference type="PRINTS" id="PR00301">
    <property type="entry name" value="HEATSHOCK70"/>
</dbReference>
<evidence type="ECO:0000313" key="5">
    <source>
        <dbReference type="EMBL" id="GMT27364.1"/>
    </source>
</evidence>